<feature type="transmembrane region" description="Helical" evidence="1">
    <location>
        <begin position="415"/>
        <end position="440"/>
    </location>
</feature>
<evidence type="ECO:0000259" key="2">
    <source>
        <dbReference type="Pfam" id="PF01926"/>
    </source>
</evidence>
<proteinExistence type="predicted"/>
<accession>A0A7Y0LWS3</accession>
<keyword evidence="1" id="KW-1133">Transmembrane helix</keyword>
<dbReference type="InterPro" id="IPR027417">
    <property type="entry name" value="P-loop_NTPase"/>
</dbReference>
<evidence type="ECO:0000313" key="3">
    <source>
        <dbReference type="EMBL" id="NMR19661.1"/>
    </source>
</evidence>
<sequence length="528" mass="55740">MSRREPDLAARVAALETAVEAGTGRLPEADLERARGVVAHAQQRLALSPDHTVVALAGSTGSGKSSLLNAMAGERIAEPGITRPTTGFPSAAVWGPDGSANLLDWLGVDARRHLDGVGAVPTGLVLLDLPDHDSVVVEHRLRAERLLERVDLLVWVADPQKYADAALHERYLRPLATHADVMVLALNQVDRLSATERDRCVADLRRLAAEDGLGAVPVLAVSATTGEGVDELRGLLSEAARKRRAATARLTADVRAEAARLVAACGDAVPPVVHRAAREDLVTALEEAAGVRTVVDAVRGSARARARAATGWPVTRWLGRFRPDPLRRLHLDRDVRRPDLARTSLPAAGAASRARAANAVRDFTDAATAGAPDAWVLAARARTSADGLADALDQAVAGTRLDAERRPVWWRAVGAVQWLLLAALVGGLLWLAGLAVLAYLRLPEPPTPQWWDFPAPTVLAVGGAVGGILLAAFSRIAAALGARRRAARARTRLRAAVGQVADGRVVGPVSEEIGALERCRSGARTAAT</sequence>
<dbReference type="PANTHER" id="PTHR42698:SF1">
    <property type="entry name" value="GTPASE ERA, MITOCHONDRIAL"/>
    <property type="match status" value="1"/>
</dbReference>
<name>A0A7Y0LWS3_CELFI</name>
<dbReference type="InterPro" id="IPR005662">
    <property type="entry name" value="GTPase_Era-like"/>
</dbReference>
<dbReference type="Pfam" id="PF01926">
    <property type="entry name" value="MMR_HSR1"/>
    <property type="match status" value="1"/>
</dbReference>
<dbReference type="EMBL" id="JABCJJ010000005">
    <property type="protein sequence ID" value="NMR19661.1"/>
    <property type="molecule type" value="Genomic_DNA"/>
</dbReference>
<dbReference type="Proteomes" id="UP000562124">
    <property type="component" value="Unassembled WGS sequence"/>
</dbReference>
<organism evidence="3 4">
    <name type="scientific">Cellulomonas fimi</name>
    <dbReference type="NCBI Taxonomy" id="1708"/>
    <lineage>
        <taxon>Bacteria</taxon>
        <taxon>Bacillati</taxon>
        <taxon>Actinomycetota</taxon>
        <taxon>Actinomycetes</taxon>
        <taxon>Micrococcales</taxon>
        <taxon>Cellulomonadaceae</taxon>
        <taxon>Cellulomonas</taxon>
    </lineage>
</organism>
<dbReference type="GO" id="GO:0000028">
    <property type="term" value="P:ribosomal small subunit assembly"/>
    <property type="evidence" value="ECO:0007669"/>
    <property type="project" value="TreeGrafter"/>
</dbReference>
<dbReference type="GO" id="GO:0005829">
    <property type="term" value="C:cytosol"/>
    <property type="evidence" value="ECO:0007669"/>
    <property type="project" value="TreeGrafter"/>
</dbReference>
<comment type="caution">
    <text evidence="3">The sequence shown here is derived from an EMBL/GenBank/DDBJ whole genome shotgun (WGS) entry which is preliminary data.</text>
</comment>
<dbReference type="GO" id="GO:0005525">
    <property type="term" value="F:GTP binding"/>
    <property type="evidence" value="ECO:0007669"/>
    <property type="project" value="InterPro"/>
</dbReference>
<keyword evidence="4" id="KW-1185">Reference proteome</keyword>
<reference evidence="3 4" key="1">
    <citation type="submission" date="2020-04" db="EMBL/GenBank/DDBJ databases">
        <title>Sequencing and Assembly of C. fimi.</title>
        <authorList>
            <person name="Ramsey A.R."/>
        </authorList>
    </citation>
    <scope>NUCLEOTIDE SEQUENCE [LARGE SCALE GENOMIC DNA]</scope>
    <source>
        <strain evidence="3 4">SB</strain>
    </source>
</reference>
<feature type="domain" description="G" evidence="2">
    <location>
        <begin position="54"/>
        <end position="169"/>
    </location>
</feature>
<dbReference type="PANTHER" id="PTHR42698">
    <property type="entry name" value="GTPASE ERA"/>
    <property type="match status" value="1"/>
</dbReference>
<dbReference type="RefSeq" id="WP_169324024.1">
    <property type="nucleotide sequence ID" value="NZ_JABCJJ010000005.1"/>
</dbReference>
<keyword evidence="1" id="KW-0812">Transmembrane</keyword>
<dbReference type="GO" id="GO:0019843">
    <property type="term" value="F:rRNA binding"/>
    <property type="evidence" value="ECO:0007669"/>
    <property type="project" value="TreeGrafter"/>
</dbReference>
<evidence type="ECO:0000256" key="1">
    <source>
        <dbReference type="SAM" id="Phobius"/>
    </source>
</evidence>
<dbReference type="SUPFAM" id="SSF52540">
    <property type="entry name" value="P-loop containing nucleoside triphosphate hydrolases"/>
    <property type="match status" value="1"/>
</dbReference>
<dbReference type="InterPro" id="IPR006073">
    <property type="entry name" value="GTP-bd"/>
</dbReference>
<gene>
    <name evidence="3" type="ORF">HIR71_05385</name>
</gene>
<dbReference type="AlphaFoldDB" id="A0A7Y0LWS3"/>
<keyword evidence="1" id="KW-0472">Membrane</keyword>
<feature type="transmembrane region" description="Helical" evidence="1">
    <location>
        <begin position="460"/>
        <end position="482"/>
    </location>
</feature>
<dbReference type="Gene3D" id="3.40.50.300">
    <property type="entry name" value="P-loop containing nucleotide triphosphate hydrolases"/>
    <property type="match status" value="1"/>
</dbReference>
<protein>
    <submittedName>
        <fullName evidence="3">GTP-binding protein HSR1</fullName>
    </submittedName>
</protein>
<evidence type="ECO:0000313" key="4">
    <source>
        <dbReference type="Proteomes" id="UP000562124"/>
    </source>
</evidence>
<dbReference type="GO" id="GO:0043024">
    <property type="term" value="F:ribosomal small subunit binding"/>
    <property type="evidence" value="ECO:0007669"/>
    <property type="project" value="TreeGrafter"/>
</dbReference>